<keyword evidence="6" id="KW-0808">Transferase</keyword>
<evidence type="ECO:0000256" key="6">
    <source>
        <dbReference type="ARBA" id="ARBA00022679"/>
    </source>
</evidence>
<name>A0A0M3K5K9_ANISI</name>
<evidence type="ECO:0000256" key="10">
    <source>
        <dbReference type="ARBA" id="ARBA00023136"/>
    </source>
</evidence>
<evidence type="ECO:0000256" key="3">
    <source>
        <dbReference type="ARBA" id="ARBA00009140"/>
    </source>
</evidence>
<dbReference type="PROSITE" id="PS51564">
    <property type="entry name" value="SAM_ICMT"/>
    <property type="match status" value="1"/>
</dbReference>
<dbReference type="GO" id="GO:0005789">
    <property type="term" value="C:endoplasmic reticulum membrane"/>
    <property type="evidence" value="ECO:0007669"/>
    <property type="project" value="UniProtKB-SubCell"/>
</dbReference>
<dbReference type="Gene3D" id="1.20.120.1630">
    <property type="match status" value="1"/>
</dbReference>
<sequence length="298" mass="34298">MEDEVVSTSNNHIKSFEHQNLLRSFAVGLYEDLDLRCSLLSALGSFVVVWLIAVSIYSQQYFIFILVGSALICAFGLALFWDWKRFWNSVQASLLGSVFAISFVYITADVSIAFFHYSEYVMTALASRRDLRNSSYLLNHSVEYWLAAFTSWTEFSLESYFWPNSKSDRMAYCGLTMVFLGEVLRKMAMLHARGGFTHLVANRKKSNHELVTNGVYGWVRHPGYLGWFIWCVGTQVILSNPVCVVLYALVSWKFFSDRIRWEESCLISFFGLKYINYQRNVPSGIPFVKGFQVDKFAT</sequence>
<keyword evidence="10 13" id="KW-0472">Membrane</keyword>
<dbReference type="WBParaSite" id="ASIM_0001625001-mRNA-1">
    <property type="protein sequence ID" value="ASIM_0001625001-mRNA-1"/>
    <property type="gene ID" value="ASIM_0001625001"/>
</dbReference>
<dbReference type="InterPro" id="IPR007269">
    <property type="entry name" value="ICMT_MeTrfase"/>
</dbReference>
<comment type="function">
    <text evidence="11">Catalyzes the post-translational methylation of isoprenylated C-terminal cysteine residues.</text>
</comment>
<accession>A0A0M3K5K9</accession>
<evidence type="ECO:0000256" key="4">
    <source>
        <dbReference type="ARBA" id="ARBA00012151"/>
    </source>
</evidence>
<evidence type="ECO:0000256" key="9">
    <source>
        <dbReference type="ARBA" id="ARBA00022989"/>
    </source>
</evidence>
<evidence type="ECO:0000256" key="11">
    <source>
        <dbReference type="ARBA" id="ARBA00023572"/>
    </source>
</evidence>
<organism evidence="16">
    <name type="scientific">Anisakis simplex</name>
    <name type="common">Herring worm</name>
    <dbReference type="NCBI Taxonomy" id="6269"/>
    <lineage>
        <taxon>Eukaryota</taxon>
        <taxon>Metazoa</taxon>
        <taxon>Ecdysozoa</taxon>
        <taxon>Nematoda</taxon>
        <taxon>Chromadorea</taxon>
        <taxon>Rhabditida</taxon>
        <taxon>Spirurina</taxon>
        <taxon>Ascaridomorpha</taxon>
        <taxon>Ascaridoidea</taxon>
        <taxon>Anisakidae</taxon>
        <taxon>Anisakis</taxon>
        <taxon>Anisakis simplex complex</taxon>
    </lineage>
</organism>
<keyword evidence="13" id="KW-0256">Endoplasmic reticulum</keyword>
<evidence type="ECO:0000313" key="16">
    <source>
        <dbReference type="WBParaSite" id="ASIM_0001625001-mRNA-1"/>
    </source>
</evidence>
<dbReference type="InterPro" id="IPR025770">
    <property type="entry name" value="PPMT_MeTrfase"/>
</dbReference>
<dbReference type="Pfam" id="PF04140">
    <property type="entry name" value="ICMT"/>
    <property type="match status" value="1"/>
</dbReference>
<comment type="similarity">
    <text evidence="3 13">Belongs to the class VI-like SAM-binding methyltransferase superfamily. Isoprenylcysteine carboxyl methyltransferase family.</text>
</comment>
<dbReference type="OrthoDB" id="422086at2759"/>
<feature type="transmembrane region" description="Helical" evidence="13">
    <location>
        <begin position="93"/>
        <end position="115"/>
    </location>
</feature>
<comment type="subcellular location">
    <subcellularLocation>
        <location evidence="13">Endoplasmic reticulum membrane</location>
        <topology evidence="13">Multi-pass membrane protein</topology>
    </subcellularLocation>
    <subcellularLocation>
        <location evidence="2">Membrane</location>
        <topology evidence="2">Multi-pass membrane protein</topology>
    </subcellularLocation>
</comment>
<proteinExistence type="inferred from homology"/>
<protein>
    <recommendedName>
        <fullName evidence="12 13">Protein-S-isoprenylcysteine O-methyltransferase</fullName>
        <ecNumber evidence="4 13">2.1.1.100</ecNumber>
    </recommendedName>
</protein>
<evidence type="ECO:0000256" key="5">
    <source>
        <dbReference type="ARBA" id="ARBA00022603"/>
    </source>
</evidence>
<comment type="catalytic activity">
    <reaction evidence="1 13">
        <text>[protein]-C-terminal S-[(2E,6E)-farnesyl]-L-cysteine + S-adenosyl-L-methionine = [protein]-C-terminal S-[(2E,6E)-farnesyl]-L-cysteine methyl ester + S-adenosyl-L-homocysteine</text>
        <dbReference type="Rhea" id="RHEA:21672"/>
        <dbReference type="Rhea" id="RHEA-COMP:12125"/>
        <dbReference type="Rhea" id="RHEA-COMP:12126"/>
        <dbReference type="ChEBI" id="CHEBI:57856"/>
        <dbReference type="ChEBI" id="CHEBI:59789"/>
        <dbReference type="ChEBI" id="CHEBI:90510"/>
        <dbReference type="ChEBI" id="CHEBI:90511"/>
        <dbReference type="EC" id="2.1.1.100"/>
    </reaction>
</comment>
<reference evidence="14 15" key="2">
    <citation type="submission" date="2018-11" db="EMBL/GenBank/DDBJ databases">
        <authorList>
            <consortium name="Pathogen Informatics"/>
        </authorList>
    </citation>
    <scope>NUCLEOTIDE SEQUENCE [LARGE SCALE GENOMIC DNA]</scope>
</reference>
<feature type="transmembrane region" description="Helical" evidence="13">
    <location>
        <begin position="33"/>
        <end position="54"/>
    </location>
</feature>
<evidence type="ECO:0000256" key="7">
    <source>
        <dbReference type="ARBA" id="ARBA00022691"/>
    </source>
</evidence>
<dbReference type="EMBL" id="UYRR01032467">
    <property type="protein sequence ID" value="VDK55740.1"/>
    <property type="molecule type" value="Genomic_DNA"/>
</dbReference>
<evidence type="ECO:0000256" key="13">
    <source>
        <dbReference type="RuleBase" id="RU362022"/>
    </source>
</evidence>
<gene>
    <name evidence="14" type="ORF">ASIM_LOCUS15657</name>
</gene>
<evidence type="ECO:0000256" key="12">
    <source>
        <dbReference type="ARBA" id="ARBA00023656"/>
    </source>
</evidence>
<dbReference type="GO" id="GO:0032259">
    <property type="term" value="P:methylation"/>
    <property type="evidence" value="ECO:0007669"/>
    <property type="project" value="UniProtKB-KW"/>
</dbReference>
<dbReference type="PANTHER" id="PTHR12714:SF9">
    <property type="entry name" value="PROTEIN-S-ISOPRENYLCYSTEINE O-METHYLTRANSFERASE"/>
    <property type="match status" value="1"/>
</dbReference>
<evidence type="ECO:0000256" key="8">
    <source>
        <dbReference type="ARBA" id="ARBA00022692"/>
    </source>
</evidence>
<dbReference type="EC" id="2.1.1.100" evidence="4 13"/>
<dbReference type="Proteomes" id="UP000267096">
    <property type="component" value="Unassembled WGS sequence"/>
</dbReference>
<evidence type="ECO:0000256" key="2">
    <source>
        <dbReference type="ARBA" id="ARBA00004141"/>
    </source>
</evidence>
<dbReference type="GO" id="GO:0004671">
    <property type="term" value="F:protein C-terminal S-isoprenylcysteine carboxyl O-methyltransferase activity"/>
    <property type="evidence" value="ECO:0007669"/>
    <property type="project" value="UniProtKB-EC"/>
</dbReference>
<feature type="transmembrane region" description="Helical" evidence="13">
    <location>
        <begin position="227"/>
        <end position="250"/>
    </location>
</feature>
<dbReference type="PANTHER" id="PTHR12714">
    <property type="entry name" value="PROTEIN-S ISOPRENYLCYSTEINE O-METHYLTRANSFERASE"/>
    <property type="match status" value="1"/>
</dbReference>
<keyword evidence="15" id="KW-1185">Reference proteome</keyword>
<keyword evidence="8 13" id="KW-0812">Transmembrane</keyword>
<reference evidence="16" key="1">
    <citation type="submission" date="2017-02" db="UniProtKB">
        <authorList>
            <consortium name="WormBaseParasite"/>
        </authorList>
    </citation>
    <scope>IDENTIFICATION</scope>
</reference>
<evidence type="ECO:0000256" key="1">
    <source>
        <dbReference type="ARBA" id="ARBA00001450"/>
    </source>
</evidence>
<evidence type="ECO:0000313" key="15">
    <source>
        <dbReference type="Proteomes" id="UP000267096"/>
    </source>
</evidence>
<keyword evidence="5 13" id="KW-0489">Methyltransferase</keyword>
<dbReference type="AlphaFoldDB" id="A0A0M3K5K9"/>
<keyword evidence="9 13" id="KW-1133">Transmembrane helix</keyword>
<keyword evidence="7 13" id="KW-0949">S-adenosyl-L-methionine</keyword>
<feature type="transmembrane region" description="Helical" evidence="13">
    <location>
        <begin position="61"/>
        <end position="81"/>
    </location>
</feature>
<evidence type="ECO:0000313" key="14">
    <source>
        <dbReference type="EMBL" id="VDK55740.1"/>
    </source>
</evidence>